<dbReference type="SUPFAM" id="SSF81901">
    <property type="entry name" value="HCP-like"/>
    <property type="match status" value="1"/>
</dbReference>
<dbReference type="InterPro" id="IPR011009">
    <property type="entry name" value="Kinase-like_dom_sf"/>
</dbReference>
<dbReference type="OrthoDB" id="2375172at2759"/>
<feature type="non-terminal residue" evidence="1">
    <location>
        <position position="1"/>
    </location>
</feature>
<dbReference type="InterPro" id="IPR011990">
    <property type="entry name" value="TPR-like_helical_dom_sf"/>
</dbReference>
<dbReference type="EMBL" id="CAJVPK010002441">
    <property type="protein sequence ID" value="CAG8613088.1"/>
    <property type="molecule type" value="Genomic_DNA"/>
</dbReference>
<dbReference type="Gene3D" id="1.10.510.10">
    <property type="entry name" value="Transferase(Phosphotransferase) domain 1"/>
    <property type="match status" value="1"/>
</dbReference>
<evidence type="ECO:0000313" key="1">
    <source>
        <dbReference type="EMBL" id="CAG8613088.1"/>
    </source>
</evidence>
<gene>
    <name evidence="1" type="ORF">DEBURN_LOCUS10061</name>
</gene>
<name>A0A9N9GIL9_9GLOM</name>
<proteinExistence type="predicted"/>
<comment type="caution">
    <text evidence="1">The sequence shown here is derived from an EMBL/GenBank/DDBJ whole genome shotgun (WGS) entry which is preliminary data.</text>
</comment>
<dbReference type="Gene3D" id="1.25.40.10">
    <property type="entry name" value="Tetratricopeptide repeat domain"/>
    <property type="match status" value="1"/>
</dbReference>
<dbReference type="SUPFAM" id="SSF56112">
    <property type="entry name" value="Protein kinase-like (PK-like)"/>
    <property type="match status" value="1"/>
</dbReference>
<accession>A0A9N9GIL9</accession>
<sequence>FGMLLWELVFEKIPYEKWNTLKVKEHVLAGKREKITLKKAPPDVEKLQIGLAKIIISAWQEDPEIRASLQNIFVNLDHLIDEYCTPNKEFSDPILSDKELDLDAVSISDEGGSDLPDMDFDIHEISQIIPLEEGIAAHRKGEHAKAWECFLAYADLNNALAKYWKGYYLWEGIVVEKDREQATRLFKEAAYDEIVDEELEKPVINNAVFGDILNNFQFSELVDNINKFSSEDIFKTDFFSVKATIMLGTTATTNLENLLLDQKDTIYNILESQPVYAVGPNFKQGYLIPCITCYVSKPLESQVLAKLSELFDHNYEIVEQMVEPMDEDTSGDEFLKVSSTARVRHKNDFQTFNIKVYLWANVGCDKKFSKSSENTLEFIVNLHSCGIGPMLNKQCHLPNFVGYYLDSVSINVSPIPSIPDYASISIEDEYRPQKHTSIEQSVGSEKTRGLNLSAGQSPGAIASYIDKNIESFRSTTDYWRMKCNRCPVKGVSWEYFCSAQELDKDFENRQNLPSFGDNCGDWKFESSVKGFSVTIQQVLNCINKSTFNFLKNFRNNKPPVMKCPKMVHTLEITFNDLKEFNENFGELRKIYYYGSETPELELGNKNLKSDFLENKYVNSSINRELKLKTNKKLDK</sequence>
<dbReference type="Proteomes" id="UP000789706">
    <property type="component" value="Unassembled WGS sequence"/>
</dbReference>
<evidence type="ECO:0000313" key="2">
    <source>
        <dbReference type="Proteomes" id="UP000789706"/>
    </source>
</evidence>
<organism evidence="1 2">
    <name type="scientific">Diversispora eburnea</name>
    <dbReference type="NCBI Taxonomy" id="1213867"/>
    <lineage>
        <taxon>Eukaryota</taxon>
        <taxon>Fungi</taxon>
        <taxon>Fungi incertae sedis</taxon>
        <taxon>Mucoromycota</taxon>
        <taxon>Glomeromycotina</taxon>
        <taxon>Glomeromycetes</taxon>
        <taxon>Diversisporales</taxon>
        <taxon>Diversisporaceae</taxon>
        <taxon>Diversispora</taxon>
    </lineage>
</organism>
<reference evidence="1" key="1">
    <citation type="submission" date="2021-06" db="EMBL/GenBank/DDBJ databases">
        <authorList>
            <person name="Kallberg Y."/>
            <person name="Tangrot J."/>
            <person name="Rosling A."/>
        </authorList>
    </citation>
    <scope>NUCLEOTIDE SEQUENCE</scope>
    <source>
        <strain evidence="1">AZ414A</strain>
    </source>
</reference>
<protein>
    <submittedName>
        <fullName evidence="1">11428_t:CDS:1</fullName>
    </submittedName>
</protein>
<keyword evidence="2" id="KW-1185">Reference proteome</keyword>
<dbReference type="AlphaFoldDB" id="A0A9N9GIL9"/>